<feature type="compositionally biased region" description="Low complexity" evidence="1">
    <location>
        <begin position="181"/>
        <end position="193"/>
    </location>
</feature>
<dbReference type="PATRIC" id="fig|992039.3.peg.275"/>
<keyword evidence="2" id="KW-0732">Signal</keyword>
<dbReference type="Pfam" id="PF01856">
    <property type="entry name" value="HP_OMP"/>
    <property type="match status" value="1"/>
</dbReference>
<dbReference type="Proteomes" id="UP000004761">
    <property type="component" value="Unassembled WGS sequence"/>
</dbReference>
<comment type="caution">
    <text evidence="3">The sequence shown here is derived from an EMBL/GenBank/DDBJ whole genome shotgun (WGS) entry which is preliminary data.</text>
</comment>
<feature type="compositionally biased region" description="Polar residues" evidence="1">
    <location>
        <begin position="51"/>
        <end position="70"/>
    </location>
</feature>
<feature type="region of interest" description="Disordered" evidence="1">
    <location>
        <begin position="51"/>
        <end position="90"/>
    </location>
</feature>
<protein>
    <submittedName>
        <fullName evidence="3">Outer membrane protein</fullName>
    </submittedName>
</protein>
<evidence type="ECO:0000313" key="3">
    <source>
        <dbReference type="EMBL" id="EJB53079.1"/>
    </source>
</evidence>
<evidence type="ECO:0000256" key="1">
    <source>
        <dbReference type="SAM" id="MobiDB-lite"/>
    </source>
</evidence>
<feature type="signal peptide" evidence="2">
    <location>
        <begin position="1"/>
        <end position="25"/>
    </location>
</feature>
<organism evidence="3 4">
    <name type="scientific">Helicobacter pylori Hp H-24</name>
    <dbReference type="NCBI Taxonomy" id="992039"/>
    <lineage>
        <taxon>Bacteria</taxon>
        <taxon>Pseudomonadati</taxon>
        <taxon>Campylobacterota</taxon>
        <taxon>Epsilonproteobacteria</taxon>
        <taxon>Campylobacterales</taxon>
        <taxon>Helicobacteraceae</taxon>
        <taxon>Helicobacter</taxon>
    </lineage>
</organism>
<dbReference type="AlphaFoldDB" id="I9S8I7"/>
<sequence>MKKSFKKLGFVSLAASSVLLGGMNATDLETYAALQKPSHVFSNYAKKSNKGSELSSDSLTQQQAQNTAQSDTTQATTLENTATTDSSTASTDETYIKSTDSTVAGVAKQVEADNTAVQNDETALQNAVTKVENDAKAEKFDEKTFQADQQAEQTAETNLQKAENQLTNDQNALETALQDQTKTPTPSTPPATSGGTGGEHHTASSGTPPASSTPPTPTPPTSGGNTITSQLTKDTTMVNNLKSVSVSTMNTTLSGVAQLSQQTAAISNLLSGNPNLGSVISNAQGLSSAFSALESAQNTLKGYLDSSSATIGQLTNGSNAVVGALDKAINQVDMALADLATADTQKTQAVALVAASDSTTTTTDAINFLNALKTNLVAQKDAFMSVHKNIQTAVAQAQATYTPSVINTNNYGQMYGVDAMAGYKWFFGKTKRFGFRSYGYYSYNHANLSFVGSQLGIMEGASQVNNFTYGVGFDALYNFYESKEGYNTAGLFLGFGLGGDSFIVQGESYLKSQMRICNDTAGCSASMNTSYFQMPVEFGFRSNFSKHSGIEVGLKLPLFTNQFYKERGVDGSVDVFYKRNFSIYFNYMINF</sequence>
<gene>
    <name evidence="3" type="primary">omp3</name>
    <name evidence="3" type="ORF">HPHPH24_0286</name>
</gene>
<evidence type="ECO:0000256" key="2">
    <source>
        <dbReference type="SAM" id="SignalP"/>
    </source>
</evidence>
<feature type="compositionally biased region" description="Polar residues" evidence="1">
    <location>
        <begin position="225"/>
        <end position="234"/>
    </location>
</feature>
<evidence type="ECO:0000313" key="4">
    <source>
        <dbReference type="Proteomes" id="UP000004761"/>
    </source>
</evidence>
<feature type="compositionally biased region" description="Pro residues" evidence="1">
    <location>
        <begin position="211"/>
        <end position="220"/>
    </location>
</feature>
<proteinExistence type="predicted"/>
<dbReference type="InterPro" id="IPR002718">
    <property type="entry name" value="OMP_Helicobacter"/>
</dbReference>
<accession>I9S8I7</accession>
<feature type="chain" id="PRO_5003725525" evidence="2">
    <location>
        <begin position="26"/>
        <end position="591"/>
    </location>
</feature>
<feature type="compositionally biased region" description="Low complexity" evidence="1">
    <location>
        <begin position="71"/>
        <end position="90"/>
    </location>
</feature>
<feature type="region of interest" description="Disordered" evidence="1">
    <location>
        <begin position="177"/>
        <end position="234"/>
    </location>
</feature>
<dbReference type="PRINTS" id="PR01776">
    <property type="entry name" value="HPOMPFAMILY"/>
</dbReference>
<reference evidence="3 4" key="1">
    <citation type="journal article" date="2013" name="Pathog. Dis.">
        <title>Genome sequences of 65 Helicobacter pylori strains isolated from asymptomatic individuals and patients with gastric cancer, peptic ulcer disease, or gastritis.</title>
        <authorList>
            <person name="Blanchard T.G."/>
            <person name="Czinn S.J."/>
            <person name="Correa P."/>
            <person name="Nakazawa T."/>
            <person name="Keelan M."/>
            <person name="Morningstar L."/>
            <person name="Santana-Cruz I."/>
            <person name="Maroo A."/>
            <person name="McCracken C."/>
            <person name="Shefchek K."/>
            <person name="Daugherty S."/>
            <person name="Song Y."/>
            <person name="Fraser C.M."/>
            <person name="Fricke W.F."/>
        </authorList>
    </citation>
    <scope>NUCLEOTIDE SEQUENCE [LARGE SCALE GENOMIC DNA]</scope>
    <source>
        <strain evidence="3 4">Hp H-24</strain>
    </source>
</reference>
<dbReference type="EMBL" id="AKOG01000001">
    <property type="protein sequence ID" value="EJB53079.1"/>
    <property type="molecule type" value="Genomic_DNA"/>
</dbReference>
<name>I9S8I7_HELPX</name>